<dbReference type="RefSeq" id="WP_069024270.1">
    <property type="nucleotide sequence ID" value="NZ_LVJZ01000003.1"/>
</dbReference>
<gene>
    <name evidence="2" type="ORF">A3196_06295</name>
</gene>
<accession>A0A1E2UNS0</accession>
<reference evidence="2 3" key="1">
    <citation type="submission" date="2016-03" db="EMBL/GenBank/DDBJ databases">
        <title>Chemosynthetic sulphur-oxidizing symbionts of marine invertebrate animals are capable of nitrogen fixation.</title>
        <authorList>
            <person name="Petersen J.M."/>
            <person name="Kemper A."/>
            <person name="Gruber-Vodicka H."/>
            <person name="Cardini U."/>
            <person name="Geest Mvander."/>
            <person name="Kleiner M."/>
            <person name="Bulgheresi S."/>
            <person name="Fussmann M."/>
            <person name="Herbold C."/>
            <person name="Seah B.K.B."/>
            <person name="Antony C.Paul."/>
            <person name="Liu D."/>
            <person name="Belitz A."/>
            <person name="Weber M."/>
        </authorList>
    </citation>
    <scope>NUCLEOTIDE SEQUENCE [LARGE SCALE GENOMIC DNA]</scope>
    <source>
        <strain evidence="2">G_D</strain>
    </source>
</reference>
<evidence type="ECO:0008006" key="4">
    <source>
        <dbReference type="Google" id="ProtNLM"/>
    </source>
</evidence>
<dbReference type="STRING" id="1818881.A3196_06295"/>
<name>A0A1E2UNS0_9GAMM</name>
<comment type="caution">
    <text evidence="2">The sequence shown here is derived from an EMBL/GenBank/DDBJ whole genome shotgun (WGS) entry which is preliminary data.</text>
</comment>
<evidence type="ECO:0000313" key="3">
    <source>
        <dbReference type="Proteomes" id="UP000094849"/>
    </source>
</evidence>
<dbReference type="Proteomes" id="UP000094849">
    <property type="component" value="Unassembled WGS sequence"/>
</dbReference>
<keyword evidence="3" id="KW-1185">Reference proteome</keyword>
<evidence type="ECO:0000313" key="2">
    <source>
        <dbReference type="EMBL" id="ODB96400.1"/>
    </source>
</evidence>
<feature type="region of interest" description="Disordered" evidence="1">
    <location>
        <begin position="1"/>
        <end position="37"/>
    </location>
</feature>
<dbReference type="EMBL" id="LVJZ01000003">
    <property type="protein sequence ID" value="ODB96400.1"/>
    <property type="molecule type" value="Genomic_DNA"/>
</dbReference>
<sequence>MTDDRSAVSPSAATDGQDLKSPVAGQTNNSTYAALPLNPDDIPEALKALRRFVVFRLAKKESKPGKRDKVPYQPEHPSRKASTREPSTWSTFDKAIEVYSTDRADGIGFVLTDIKTLIAIDLDNCIDTNGKLSETASEIVGALPGYWEISPSGRGLHGIFEGSLPGPDIADNDSGVEMYGGGSARFITLTGHLWCGT</sequence>
<organism evidence="2 3">
    <name type="scientific">Candidatus Thiodiazotropha endoloripes</name>
    <dbReference type="NCBI Taxonomy" id="1818881"/>
    <lineage>
        <taxon>Bacteria</taxon>
        <taxon>Pseudomonadati</taxon>
        <taxon>Pseudomonadota</taxon>
        <taxon>Gammaproteobacteria</taxon>
        <taxon>Chromatiales</taxon>
        <taxon>Sedimenticolaceae</taxon>
        <taxon>Candidatus Thiodiazotropha</taxon>
    </lineage>
</organism>
<evidence type="ECO:0000256" key="1">
    <source>
        <dbReference type="SAM" id="MobiDB-lite"/>
    </source>
</evidence>
<dbReference type="AlphaFoldDB" id="A0A1E2UNS0"/>
<feature type="region of interest" description="Disordered" evidence="1">
    <location>
        <begin position="64"/>
        <end position="87"/>
    </location>
</feature>
<proteinExistence type="predicted"/>
<protein>
    <recommendedName>
        <fullName evidence="4">DNA primase/polymerase bifunctional N-terminal domain-containing protein</fullName>
    </recommendedName>
</protein>